<accession>A0A2W5TRY9</accession>
<sequence length="97" mass="10216">MFLATAAAFILSTSAGTRPNTYSERWLCDLWAGAQCHANACKKDGKARCEAVSKQCEATSRESSVDGARAERKAACARALLKTNCGAATPAECDGQL</sequence>
<proteinExistence type="predicted"/>
<name>A0A2W5TRY9_9BACT</name>
<reference evidence="1 2" key="1">
    <citation type="submission" date="2017-08" db="EMBL/GenBank/DDBJ databases">
        <title>Infants hospitalized years apart are colonized by the same room-sourced microbial strains.</title>
        <authorList>
            <person name="Brooks B."/>
            <person name="Olm M.R."/>
            <person name="Firek B.A."/>
            <person name="Baker R."/>
            <person name="Thomas B.C."/>
            <person name="Morowitz M.J."/>
            <person name="Banfield J.F."/>
        </authorList>
    </citation>
    <scope>NUCLEOTIDE SEQUENCE [LARGE SCALE GENOMIC DNA]</scope>
    <source>
        <strain evidence="1">S2_003_000_R2_14</strain>
    </source>
</reference>
<evidence type="ECO:0000313" key="1">
    <source>
        <dbReference type="EMBL" id="PZR18350.1"/>
    </source>
</evidence>
<dbReference type="Proteomes" id="UP000249061">
    <property type="component" value="Unassembled WGS sequence"/>
</dbReference>
<evidence type="ECO:0000313" key="2">
    <source>
        <dbReference type="Proteomes" id="UP000249061"/>
    </source>
</evidence>
<organism evidence="1 2">
    <name type="scientific">Archangium gephyra</name>
    <dbReference type="NCBI Taxonomy" id="48"/>
    <lineage>
        <taxon>Bacteria</taxon>
        <taxon>Pseudomonadati</taxon>
        <taxon>Myxococcota</taxon>
        <taxon>Myxococcia</taxon>
        <taxon>Myxococcales</taxon>
        <taxon>Cystobacterineae</taxon>
        <taxon>Archangiaceae</taxon>
        <taxon>Archangium</taxon>
    </lineage>
</organism>
<comment type="caution">
    <text evidence="1">The sequence shown here is derived from an EMBL/GenBank/DDBJ whole genome shotgun (WGS) entry which is preliminary data.</text>
</comment>
<protein>
    <submittedName>
        <fullName evidence="1">Uncharacterized protein</fullName>
    </submittedName>
</protein>
<dbReference type="EMBL" id="QFQP01000001">
    <property type="protein sequence ID" value="PZR18350.1"/>
    <property type="molecule type" value="Genomic_DNA"/>
</dbReference>
<gene>
    <name evidence="1" type="ORF">DI536_00240</name>
</gene>
<dbReference type="AlphaFoldDB" id="A0A2W5TRY9"/>